<dbReference type="Gramene" id="OE9A091676T1">
    <property type="protein sequence ID" value="OE9A091676C1"/>
    <property type="gene ID" value="OE9A091676"/>
</dbReference>
<keyword evidence="4" id="KW-0052">Apoplast</keyword>
<evidence type="ECO:0000256" key="2">
    <source>
        <dbReference type="ARBA" id="ARBA00011738"/>
    </source>
</evidence>
<dbReference type="AlphaFoldDB" id="A0A8S0RN00"/>
<proteinExistence type="inferred from homology"/>
<dbReference type="GO" id="GO:0048046">
    <property type="term" value="C:apoplast"/>
    <property type="evidence" value="ECO:0007669"/>
    <property type="project" value="UniProtKB-SubCell"/>
</dbReference>
<keyword evidence="6" id="KW-1185">Reference proteome</keyword>
<dbReference type="EMBL" id="CACTIH010003667">
    <property type="protein sequence ID" value="CAA2981308.1"/>
    <property type="molecule type" value="Genomic_DNA"/>
</dbReference>
<dbReference type="OrthoDB" id="1864232at2759"/>
<dbReference type="Pfam" id="PF03018">
    <property type="entry name" value="Dirigent"/>
    <property type="match status" value="1"/>
</dbReference>
<evidence type="ECO:0000256" key="3">
    <source>
        <dbReference type="ARBA" id="ARBA00022525"/>
    </source>
</evidence>
<evidence type="ECO:0000256" key="1">
    <source>
        <dbReference type="ARBA" id="ARBA00010746"/>
    </source>
</evidence>
<protein>
    <recommendedName>
        <fullName evidence="4">Dirigent protein</fullName>
    </recommendedName>
</protein>
<dbReference type="GO" id="GO:0009699">
    <property type="term" value="P:phenylpropanoid biosynthetic process"/>
    <property type="evidence" value="ECO:0007669"/>
    <property type="project" value="UniProtKB-ARBA"/>
</dbReference>
<dbReference type="InterPro" id="IPR004265">
    <property type="entry name" value="Dirigent"/>
</dbReference>
<comment type="caution">
    <text evidence="5">The sequence shown here is derived from an EMBL/GenBank/DDBJ whole genome shotgun (WGS) entry which is preliminary data.</text>
</comment>
<evidence type="ECO:0000313" key="6">
    <source>
        <dbReference type="Proteomes" id="UP000594638"/>
    </source>
</evidence>
<comment type="subcellular location">
    <subcellularLocation>
        <location evidence="4">Secreted</location>
        <location evidence="4">Extracellular space</location>
        <location evidence="4">Apoplast</location>
    </subcellularLocation>
</comment>
<gene>
    <name evidence="5" type="ORF">OLEA9_A091676</name>
</gene>
<dbReference type="Gene3D" id="2.40.480.10">
    <property type="entry name" value="Allene oxide cyclase-like"/>
    <property type="match status" value="1"/>
</dbReference>
<keyword evidence="3 4" id="KW-0964">Secreted</keyword>
<comment type="subunit">
    <text evidence="2 4">Homodimer.</text>
</comment>
<dbReference type="Proteomes" id="UP000594638">
    <property type="component" value="Unassembled WGS sequence"/>
</dbReference>
<evidence type="ECO:0000256" key="4">
    <source>
        <dbReference type="RuleBase" id="RU363099"/>
    </source>
</evidence>
<comment type="function">
    <text evidence="4">Dirigent proteins impart stereoselectivity on the phenoxy radical-coupling reaction, yielding optically active lignans from two molecules of coniferyl alcohol in the biosynthesis of lignans, flavonolignans, and alkaloids and thus plays a central role in plant secondary metabolism.</text>
</comment>
<sequence length="100" mass="10533">MVASANATGKPNHPTTFGATFAINDPLTEGPEIASNIIGNAQGLYLSSSQDKNLTLVMYVDLGFTSGKFKGSSSMFSRNPVIDGDRELAVVGGRGMFRFA</sequence>
<dbReference type="InterPro" id="IPR044859">
    <property type="entry name" value="Allene_oxi_cyc_Dirigent"/>
</dbReference>
<accession>A0A8S0RN00</accession>
<evidence type="ECO:0000313" key="5">
    <source>
        <dbReference type="EMBL" id="CAA2981308.1"/>
    </source>
</evidence>
<reference evidence="5 6" key="1">
    <citation type="submission" date="2019-12" db="EMBL/GenBank/DDBJ databases">
        <authorList>
            <person name="Alioto T."/>
            <person name="Alioto T."/>
            <person name="Gomez Garrido J."/>
        </authorList>
    </citation>
    <scope>NUCLEOTIDE SEQUENCE [LARGE SCALE GENOMIC DNA]</scope>
</reference>
<comment type="similarity">
    <text evidence="1 4">Belongs to the plant dirigent protein family.</text>
</comment>
<organism evidence="5 6">
    <name type="scientific">Olea europaea subsp. europaea</name>
    <dbReference type="NCBI Taxonomy" id="158383"/>
    <lineage>
        <taxon>Eukaryota</taxon>
        <taxon>Viridiplantae</taxon>
        <taxon>Streptophyta</taxon>
        <taxon>Embryophyta</taxon>
        <taxon>Tracheophyta</taxon>
        <taxon>Spermatophyta</taxon>
        <taxon>Magnoliopsida</taxon>
        <taxon>eudicotyledons</taxon>
        <taxon>Gunneridae</taxon>
        <taxon>Pentapetalae</taxon>
        <taxon>asterids</taxon>
        <taxon>lamiids</taxon>
        <taxon>Lamiales</taxon>
        <taxon>Oleaceae</taxon>
        <taxon>Oleeae</taxon>
        <taxon>Olea</taxon>
    </lineage>
</organism>
<name>A0A8S0RN00_OLEEU</name>
<dbReference type="PANTHER" id="PTHR21495">
    <property type="entry name" value="NUCLEOPORIN-RELATED"/>
    <property type="match status" value="1"/>
</dbReference>